<feature type="compositionally biased region" description="Low complexity" evidence="1">
    <location>
        <begin position="93"/>
        <end position="104"/>
    </location>
</feature>
<keyword evidence="3" id="KW-1185">Reference proteome</keyword>
<dbReference type="EMBL" id="WTPW01001956">
    <property type="protein sequence ID" value="KAF0405065.1"/>
    <property type="molecule type" value="Genomic_DNA"/>
</dbReference>
<feature type="compositionally biased region" description="Basic residues" evidence="1">
    <location>
        <begin position="20"/>
        <end position="48"/>
    </location>
</feature>
<gene>
    <name evidence="2" type="ORF">F8M41_008976</name>
</gene>
<reference evidence="2 3" key="1">
    <citation type="journal article" date="2019" name="Environ. Microbiol.">
        <title>At the nexus of three kingdoms: the genome of the mycorrhizal fungus Gigaspora margarita provides insights into plant, endobacterial and fungal interactions.</title>
        <authorList>
            <person name="Venice F."/>
            <person name="Ghignone S."/>
            <person name="Salvioli di Fossalunga A."/>
            <person name="Amselem J."/>
            <person name="Novero M."/>
            <person name="Xianan X."/>
            <person name="Sedzielewska Toro K."/>
            <person name="Morin E."/>
            <person name="Lipzen A."/>
            <person name="Grigoriev I.V."/>
            <person name="Henrissat B."/>
            <person name="Martin F.M."/>
            <person name="Bonfante P."/>
        </authorList>
    </citation>
    <scope>NUCLEOTIDE SEQUENCE [LARGE SCALE GENOMIC DNA]</scope>
    <source>
        <strain evidence="2 3">BEG34</strain>
    </source>
</reference>
<organism evidence="2 3">
    <name type="scientific">Gigaspora margarita</name>
    <dbReference type="NCBI Taxonomy" id="4874"/>
    <lineage>
        <taxon>Eukaryota</taxon>
        <taxon>Fungi</taxon>
        <taxon>Fungi incertae sedis</taxon>
        <taxon>Mucoromycota</taxon>
        <taxon>Glomeromycotina</taxon>
        <taxon>Glomeromycetes</taxon>
        <taxon>Diversisporales</taxon>
        <taxon>Gigasporaceae</taxon>
        <taxon>Gigaspora</taxon>
    </lineage>
</organism>
<evidence type="ECO:0000256" key="1">
    <source>
        <dbReference type="SAM" id="MobiDB-lite"/>
    </source>
</evidence>
<accession>A0A8H3X3I6</accession>
<feature type="compositionally biased region" description="Basic and acidic residues" evidence="1">
    <location>
        <begin position="1"/>
        <end position="19"/>
    </location>
</feature>
<dbReference type="AlphaFoldDB" id="A0A8H3X3I6"/>
<sequence length="310" mass="34860">MRRQLEDLHINQTKIEKAIKKNSSKPKSSCHKTKSKSKSKTQKKKSSGRSKCVNAYIISDESSSNSSDSENSMTSSKNELETNTLARSESDSSKTSSKSSSSESNSEEYEVNATKKKISFSNTKSSKKHKSARPRSERSLIHNKTSSKKSSASSNKKSSKDIRLLKILTDNISLNAFFAILRSMVDSFTRTQPKEVSINGYNMINAEFIALKDPVLNHFTSNFSDKEREKFWHEITMVFSHVLQPISDLIRIASQQANILSQKALEEMQPEAEISWPNPIEINFIRKIIPNDIATITCQITSPSGKNIQE</sequence>
<dbReference type="Proteomes" id="UP000439903">
    <property type="component" value="Unassembled WGS sequence"/>
</dbReference>
<name>A0A8H3X3I6_GIGMA</name>
<feature type="compositionally biased region" description="Low complexity" evidence="1">
    <location>
        <begin position="59"/>
        <end position="76"/>
    </location>
</feature>
<protein>
    <submittedName>
        <fullName evidence="2">Uncharacterized protein</fullName>
    </submittedName>
</protein>
<feature type="region of interest" description="Disordered" evidence="1">
    <location>
        <begin position="1"/>
        <end position="155"/>
    </location>
</feature>
<proteinExistence type="predicted"/>
<evidence type="ECO:0000313" key="2">
    <source>
        <dbReference type="EMBL" id="KAF0405065.1"/>
    </source>
</evidence>
<evidence type="ECO:0000313" key="3">
    <source>
        <dbReference type="Proteomes" id="UP000439903"/>
    </source>
</evidence>
<comment type="caution">
    <text evidence="2">The sequence shown here is derived from an EMBL/GenBank/DDBJ whole genome shotgun (WGS) entry which is preliminary data.</text>
</comment>
<dbReference type="OrthoDB" id="2399206at2759"/>